<sequence length="186" mass="20451">MEFKDNRLKNLSINICLSTLLFLSIGSVAKAEDLGLVMNAPVNSELATAWIATLQKAYDSFHHLMAEVSRSTITLNSSTIVDFEVATRVCFSLIKNKVMTTIDEFKITARAVSTALAKAVVYGVRAVGELASKGEKGIAEKFSATMDLMQNALELTYNLIPLFFLFKLVFIKTFDAGARVASRKNK</sequence>
<dbReference type="HOGENOM" id="CLU_1451174_0_0_1"/>
<evidence type="ECO:0000313" key="3">
    <source>
        <dbReference type="Proteomes" id="UP000014500"/>
    </source>
</evidence>
<accession>T1JDN1</accession>
<keyword evidence="3" id="KW-1185">Reference proteome</keyword>
<feature type="signal peptide" evidence="1">
    <location>
        <begin position="1"/>
        <end position="31"/>
    </location>
</feature>
<dbReference type="Proteomes" id="UP000014500">
    <property type="component" value="Unassembled WGS sequence"/>
</dbReference>
<evidence type="ECO:0000256" key="1">
    <source>
        <dbReference type="SAM" id="SignalP"/>
    </source>
</evidence>
<reference evidence="3" key="1">
    <citation type="submission" date="2011-05" db="EMBL/GenBank/DDBJ databases">
        <authorList>
            <person name="Richards S.R."/>
            <person name="Qu J."/>
            <person name="Jiang H."/>
            <person name="Jhangiani S.N."/>
            <person name="Agravi P."/>
            <person name="Goodspeed R."/>
            <person name="Gross S."/>
            <person name="Mandapat C."/>
            <person name="Jackson L."/>
            <person name="Mathew T."/>
            <person name="Pu L."/>
            <person name="Thornton R."/>
            <person name="Saada N."/>
            <person name="Wilczek-Boney K.B."/>
            <person name="Lee S."/>
            <person name="Kovar C."/>
            <person name="Wu Y."/>
            <person name="Scherer S.E."/>
            <person name="Worley K.C."/>
            <person name="Muzny D.M."/>
            <person name="Gibbs R."/>
        </authorList>
    </citation>
    <scope>NUCLEOTIDE SEQUENCE</scope>
    <source>
        <strain evidence="3">Brora</strain>
    </source>
</reference>
<dbReference type="AlphaFoldDB" id="T1JDN1"/>
<protein>
    <submittedName>
        <fullName evidence="2">Uncharacterized protein</fullName>
    </submittedName>
</protein>
<proteinExistence type="predicted"/>
<organism evidence="2 3">
    <name type="scientific">Strigamia maritima</name>
    <name type="common">European centipede</name>
    <name type="synonym">Geophilus maritimus</name>
    <dbReference type="NCBI Taxonomy" id="126957"/>
    <lineage>
        <taxon>Eukaryota</taxon>
        <taxon>Metazoa</taxon>
        <taxon>Ecdysozoa</taxon>
        <taxon>Arthropoda</taxon>
        <taxon>Myriapoda</taxon>
        <taxon>Chilopoda</taxon>
        <taxon>Pleurostigmophora</taxon>
        <taxon>Geophilomorpha</taxon>
        <taxon>Linotaeniidae</taxon>
        <taxon>Strigamia</taxon>
    </lineage>
</organism>
<keyword evidence="1" id="KW-0732">Signal</keyword>
<feature type="chain" id="PRO_5004590435" evidence="1">
    <location>
        <begin position="32"/>
        <end position="186"/>
    </location>
</feature>
<name>T1JDN1_STRMM</name>
<dbReference type="PhylomeDB" id="T1JDN1"/>
<reference evidence="2" key="2">
    <citation type="submission" date="2015-02" db="UniProtKB">
        <authorList>
            <consortium name="EnsemblMetazoa"/>
        </authorList>
    </citation>
    <scope>IDENTIFICATION</scope>
</reference>
<dbReference type="EMBL" id="JH432107">
    <property type="status" value="NOT_ANNOTATED_CDS"/>
    <property type="molecule type" value="Genomic_DNA"/>
</dbReference>
<dbReference type="EnsemblMetazoa" id="SMAR011915-RA">
    <property type="protein sequence ID" value="SMAR011915-PA"/>
    <property type="gene ID" value="SMAR011915"/>
</dbReference>
<evidence type="ECO:0000313" key="2">
    <source>
        <dbReference type="EnsemblMetazoa" id="SMAR011915-PA"/>
    </source>
</evidence>